<name>X1GET0_9ZZZZ</name>
<organism evidence="1">
    <name type="scientific">marine sediment metagenome</name>
    <dbReference type="NCBI Taxonomy" id="412755"/>
    <lineage>
        <taxon>unclassified sequences</taxon>
        <taxon>metagenomes</taxon>
        <taxon>ecological metagenomes</taxon>
    </lineage>
</organism>
<evidence type="ECO:0000313" key="1">
    <source>
        <dbReference type="EMBL" id="GAH40104.1"/>
    </source>
</evidence>
<accession>X1GET0</accession>
<gene>
    <name evidence="1" type="ORF">S03H2_16354</name>
</gene>
<dbReference type="AlphaFoldDB" id="X1GET0"/>
<comment type="caution">
    <text evidence="1">The sequence shown here is derived from an EMBL/GenBank/DDBJ whole genome shotgun (WGS) entry which is preliminary data.</text>
</comment>
<reference evidence="1" key="1">
    <citation type="journal article" date="2014" name="Front. Microbiol.">
        <title>High frequency of phylogenetically diverse reductive dehalogenase-homologous genes in deep subseafloor sedimentary metagenomes.</title>
        <authorList>
            <person name="Kawai M."/>
            <person name="Futagami T."/>
            <person name="Toyoda A."/>
            <person name="Takaki Y."/>
            <person name="Nishi S."/>
            <person name="Hori S."/>
            <person name="Arai W."/>
            <person name="Tsubouchi T."/>
            <person name="Morono Y."/>
            <person name="Uchiyama I."/>
            <person name="Ito T."/>
            <person name="Fujiyama A."/>
            <person name="Inagaki F."/>
            <person name="Takami H."/>
        </authorList>
    </citation>
    <scope>NUCLEOTIDE SEQUENCE</scope>
    <source>
        <strain evidence="1">Expedition CK06-06</strain>
    </source>
</reference>
<proteinExistence type="predicted"/>
<dbReference type="EMBL" id="BARU01008351">
    <property type="protein sequence ID" value="GAH40104.1"/>
    <property type="molecule type" value="Genomic_DNA"/>
</dbReference>
<feature type="non-terminal residue" evidence="1">
    <location>
        <position position="1"/>
    </location>
</feature>
<protein>
    <submittedName>
        <fullName evidence="1">Uncharacterized protein</fullName>
    </submittedName>
</protein>
<sequence length="267" mass="29694">APYLRNFIYAENLIAFAVNNQEKNTMGLGGYIFAEQSSIQETYPEYHAAMKALEIEAITKCTKDWFPTKTPAQACGYLSPKSGEQFGRTSILPALFKTGVNTQHAKLQFGTTPIPAGSLDILGNAVLSVPAYWRQTFIQTGHQGVLYGAHAGDVIPEDFKIAWMGLAFPNKQQNITEIRFQIGDRKFGRQNIEEMHSYENPVVIFEKGYILNEKEGFDLHAYVDCDAMPQEQLNANGEGCIYQRIIPLGAAYYKVKDKVLGVPGAVI</sequence>